<evidence type="ECO:0000313" key="1">
    <source>
        <dbReference type="EMBL" id="SKC46630.1"/>
    </source>
</evidence>
<accession>A0A1T5J5E6</accession>
<sequence length="101" mass="11830">MGTNRRYAHHYDKLMERRLSEILIRPKPVSLSDAELDVEHDPVRRPGQPIPVRAWTRYPETSARIEGRAIEWTSRAVHIEWTDSDGVVQRAWVWSSAVDRL</sequence>
<proteinExistence type="predicted"/>
<name>A0A1T5J5E6_9MICO</name>
<dbReference type="AlphaFoldDB" id="A0A1T5J5E6"/>
<dbReference type="Proteomes" id="UP000190857">
    <property type="component" value="Unassembled WGS sequence"/>
</dbReference>
<protein>
    <submittedName>
        <fullName evidence="1">Uncharacterized protein</fullName>
    </submittedName>
</protein>
<evidence type="ECO:0000313" key="2">
    <source>
        <dbReference type="Proteomes" id="UP000190857"/>
    </source>
</evidence>
<gene>
    <name evidence="1" type="ORF">SAMN06309945_1240</name>
</gene>
<dbReference type="RefSeq" id="WP_079727317.1">
    <property type="nucleotide sequence ID" value="NZ_FUZP01000001.1"/>
</dbReference>
<dbReference type="OrthoDB" id="4943146at2"/>
<organism evidence="1 2">
    <name type="scientific">Okibacterium fritillariae</name>
    <dbReference type="NCBI Taxonomy" id="123320"/>
    <lineage>
        <taxon>Bacteria</taxon>
        <taxon>Bacillati</taxon>
        <taxon>Actinomycetota</taxon>
        <taxon>Actinomycetes</taxon>
        <taxon>Micrococcales</taxon>
        <taxon>Microbacteriaceae</taxon>
        <taxon>Okibacterium</taxon>
    </lineage>
</organism>
<reference evidence="1 2" key="1">
    <citation type="submission" date="2017-02" db="EMBL/GenBank/DDBJ databases">
        <authorList>
            <person name="Peterson S.W."/>
        </authorList>
    </citation>
    <scope>NUCLEOTIDE SEQUENCE [LARGE SCALE GENOMIC DNA]</scope>
    <source>
        <strain evidence="1 2">VKM Ac-2059</strain>
    </source>
</reference>
<dbReference type="STRING" id="123320.SAMN06309945_1240"/>
<keyword evidence="2" id="KW-1185">Reference proteome</keyword>
<dbReference type="EMBL" id="FUZP01000001">
    <property type="protein sequence ID" value="SKC46630.1"/>
    <property type="molecule type" value="Genomic_DNA"/>
</dbReference>